<evidence type="ECO:0000313" key="1">
    <source>
        <dbReference type="EMBL" id="AKK06244.1"/>
    </source>
</evidence>
<sequence length="142" mass="16074">MFRCSDIIVPMTLLDGLVGKNLDGVTTEGYLIENSIIFTYVTLWLRCSDKTICRLDWGYGDIGYSLVDEIDLEWDGESDRPYPAELYAIDLGVVEKVEVNDRNSMVKIHTNFGVLTIDAWCVDGFHHYFVPNGPLMHLPPGK</sequence>
<reference evidence="1 2" key="1">
    <citation type="journal article" date="2015" name="Genome Announc.">
        <title>Complete Genome Sequence of the Type Strain Corynebacterium mustelae DSM 45274, Isolated from Various Tissues of a Male Ferret with Lethal Sepsis.</title>
        <authorList>
            <person name="Ruckert C."/>
            <person name="Eimer J."/>
            <person name="Winkler A."/>
            <person name="Tauch A."/>
        </authorList>
    </citation>
    <scope>NUCLEOTIDE SEQUENCE [LARGE SCALE GENOMIC DNA]</scope>
    <source>
        <strain evidence="1 2">DSM 45274</strain>
    </source>
</reference>
<protein>
    <submittedName>
        <fullName evidence="1">Uncharacterized protein</fullName>
    </submittedName>
</protein>
<dbReference type="KEGG" id="cmv:CMUST_09640"/>
<dbReference type="EMBL" id="CP011542">
    <property type="protein sequence ID" value="AKK06244.1"/>
    <property type="molecule type" value="Genomic_DNA"/>
</dbReference>
<keyword evidence="2" id="KW-1185">Reference proteome</keyword>
<dbReference type="Proteomes" id="UP000035199">
    <property type="component" value="Chromosome"/>
</dbReference>
<dbReference type="PATRIC" id="fig|571915.4.peg.2044"/>
<evidence type="ECO:0000313" key="2">
    <source>
        <dbReference type="Proteomes" id="UP000035199"/>
    </source>
</evidence>
<organism evidence="1 2">
    <name type="scientific">Corynebacterium mustelae</name>
    <dbReference type="NCBI Taxonomy" id="571915"/>
    <lineage>
        <taxon>Bacteria</taxon>
        <taxon>Bacillati</taxon>
        <taxon>Actinomycetota</taxon>
        <taxon>Actinomycetes</taxon>
        <taxon>Mycobacteriales</taxon>
        <taxon>Corynebacteriaceae</taxon>
        <taxon>Corynebacterium</taxon>
    </lineage>
</organism>
<proteinExistence type="predicted"/>
<name>A0A0G3GYK9_9CORY</name>
<gene>
    <name evidence="1" type="ORF">CMUST_09640</name>
</gene>
<reference evidence="2" key="2">
    <citation type="submission" date="2015-05" db="EMBL/GenBank/DDBJ databases">
        <title>Complete genome sequence of Corynebacterium mustelae DSM 45274, isolated from various tissues of a male ferret with lethal sepsis.</title>
        <authorList>
            <person name="Ruckert C."/>
            <person name="Albersmeier A."/>
            <person name="Winkler A."/>
            <person name="Tauch A."/>
        </authorList>
    </citation>
    <scope>NUCLEOTIDE SEQUENCE [LARGE SCALE GENOMIC DNA]</scope>
    <source>
        <strain evidence="2">DSM 45274</strain>
    </source>
</reference>
<accession>A0A0G3GYK9</accession>
<dbReference type="AlphaFoldDB" id="A0A0G3GYK9"/>
<dbReference type="STRING" id="571915.CMUST_09640"/>